<dbReference type="SMART" id="SM00344">
    <property type="entry name" value="HTH_ASNC"/>
    <property type="match status" value="1"/>
</dbReference>
<dbReference type="InterPro" id="IPR000485">
    <property type="entry name" value="AsnC-type_HTH_dom"/>
</dbReference>
<evidence type="ECO:0000313" key="6">
    <source>
        <dbReference type="Proteomes" id="UP000272888"/>
    </source>
</evidence>
<evidence type="ECO:0000256" key="3">
    <source>
        <dbReference type="ARBA" id="ARBA00023163"/>
    </source>
</evidence>
<sequence>MHKDDATLDELDLRILERYQRDTLLPARTIGEEVGLSTAAVQRRLKRLREVGVIRREVAELEPKAVGLPITCVVAVDLDQERAADLERFKQRMQGLPEVQQCYYVTGQTDFILIVLVGSMEEYDAFTQRALLSDANVRSFTTSVTLERVKTGVAVALPPAPPAPTWRR</sequence>
<evidence type="ECO:0000313" key="5">
    <source>
        <dbReference type="EMBL" id="RKH63621.1"/>
    </source>
</evidence>
<gene>
    <name evidence="5" type="ORF">D7V93_08490</name>
</gene>
<proteinExistence type="predicted"/>
<keyword evidence="1" id="KW-0805">Transcription regulation</keyword>
<dbReference type="EMBL" id="RAWB01000061">
    <property type="protein sequence ID" value="RKH63621.1"/>
    <property type="molecule type" value="Genomic_DNA"/>
</dbReference>
<dbReference type="Gene3D" id="1.10.10.10">
    <property type="entry name" value="Winged helix-like DNA-binding domain superfamily/Winged helix DNA-binding domain"/>
    <property type="match status" value="1"/>
</dbReference>
<dbReference type="PANTHER" id="PTHR30154:SF34">
    <property type="entry name" value="TRANSCRIPTIONAL REGULATOR AZLB"/>
    <property type="match status" value="1"/>
</dbReference>
<dbReference type="InterPro" id="IPR011008">
    <property type="entry name" value="Dimeric_a/b-barrel"/>
</dbReference>
<dbReference type="GO" id="GO:0043565">
    <property type="term" value="F:sequence-specific DNA binding"/>
    <property type="evidence" value="ECO:0007669"/>
    <property type="project" value="InterPro"/>
</dbReference>
<keyword evidence="3" id="KW-0804">Transcription</keyword>
<dbReference type="InterPro" id="IPR036388">
    <property type="entry name" value="WH-like_DNA-bd_sf"/>
</dbReference>
<evidence type="ECO:0000256" key="2">
    <source>
        <dbReference type="ARBA" id="ARBA00023125"/>
    </source>
</evidence>
<dbReference type="RefSeq" id="WP_120642900.1">
    <property type="nucleotide sequence ID" value="NZ_RAWB01000061.1"/>
</dbReference>
<evidence type="ECO:0000259" key="4">
    <source>
        <dbReference type="PROSITE" id="PS50956"/>
    </source>
</evidence>
<keyword evidence="6" id="KW-1185">Reference proteome</keyword>
<dbReference type="PROSITE" id="PS50956">
    <property type="entry name" value="HTH_ASNC_2"/>
    <property type="match status" value="1"/>
</dbReference>
<dbReference type="Gene3D" id="3.30.70.920">
    <property type="match status" value="1"/>
</dbReference>
<name>A0A3A8Q7V6_9BACT</name>
<organism evidence="5 6">
    <name type="scientific">Corallococcus llansteffanensis</name>
    <dbReference type="NCBI Taxonomy" id="2316731"/>
    <lineage>
        <taxon>Bacteria</taxon>
        <taxon>Pseudomonadati</taxon>
        <taxon>Myxococcota</taxon>
        <taxon>Myxococcia</taxon>
        <taxon>Myxococcales</taxon>
        <taxon>Cystobacterineae</taxon>
        <taxon>Myxococcaceae</taxon>
        <taxon>Corallococcus</taxon>
    </lineage>
</organism>
<dbReference type="InterPro" id="IPR036390">
    <property type="entry name" value="WH_DNA-bd_sf"/>
</dbReference>
<dbReference type="SUPFAM" id="SSF54909">
    <property type="entry name" value="Dimeric alpha+beta barrel"/>
    <property type="match status" value="1"/>
</dbReference>
<evidence type="ECO:0000256" key="1">
    <source>
        <dbReference type="ARBA" id="ARBA00023015"/>
    </source>
</evidence>
<dbReference type="GO" id="GO:0005829">
    <property type="term" value="C:cytosol"/>
    <property type="evidence" value="ECO:0007669"/>
    <property type="project" value="TreeGrafter"/>
</dbReference>
<dbReference type="GO" id="GO:0043200">
    <property type="term" value="P:response to amino acid"/>
    <property type="evidence" value="ECO:0007669"/>
    <property type="project" value="TreeGrafter"/>
</dbReference>
<dbReference type="SUPFAM" id="SSF46785">
    <property type="entry name" value="Winged helix' DNA-binding domain"/>
    <property type="match status" value="1"/>
</dbReference>
<dbReference type="InterPro" id="IPR019888">
    <property type="entry name" value="Tscrpt_reg_AsnC-like"/>
</dbReference>
<dbReference type="PANTHER" id="PTHR30154">
    <property type="entry name" value="LEUCINE-RESPONSIVE REGULATORY PROTEIN"/>
    <property type="match status" value="1"/>
</dbReference>
<feature type="domain" description="HTH asnC-type" evidence="4">
    <location>
        <begin position="8"/>
        <end position="69"/>
    </location>
</feature>
<accession>A0A3A8Q7V6</accession>
<dbReference type="Pfam" id="PF13404">
    <property type="entry name" value="HTH_AsnC-type"/>
    <property type="match status" value="1"/>
</dbReference>
<keyword evidence="2" id="KW-0238">DNA-binding</keyword>
<reference evidence="6" key="1">
    <citation type="submission" date="2018-09" db="EMBL/GenBank/DDBJ databases">
        <authorList>
            <person name="Livingstone P.G."/>
            <person name="Whitworth D.E."/>
        </authorList>
    </citation>
    <scope>NUCLEOTIDE SEQUENCE [LARGE SCALE GENOMIC DNA]</scope>
    <source>
        <strain evidence="6">CA051B</strain>
    </source>
</reference>
<dbReference type="Proteomes" id="UP000272888">
    <property type="component" value="Unassembled WGS sequence"/>
</dbReference>
<protein>
    <submittedName>
        <fullName evidence="5">Lrp/AsnC family transcriptional regulator</fullName>
    </submittedName>
</protein>
<dbReference type="PRINTS" id="PR00033">
    <property type="entry name" value="HTHASNC"/>
</dbReference>
<dbReference type="AlphaFoldDB" id="A0A3A8Q7V6"/>
<comment type="caution">
    <text evidence="5">The sequence shown here is derived from an EMBL/GenBank/DDBJ whole genome shotgun (WGS) entry which is preliminary data.</text>
</comment>
<dbReference type="InterPro" id="IPR019887">
    <property type="entry name" value="Tscrpt_reg_AsnC/Lrp_C"/>
</dbReference>
<dbReference type="Pfam" id="PF01037">
    <property type="entry name" value="AsnC_trans_reg"/>
    <property type="match status" value="1"/>
</dbReference>